<dbReference type="EMBL" id="CP041722">
    <property type="protein sequence ID" value="QEX37710.1"/>
    <property type="molecule type" value="Genomic_DNA"/>
</dbReference>
<protein>
    <submittedName>
        <fullName evidence="6">GntR family transcriptional regulator</fullName>
    </submittedName>
</protein>
<dbReference type="PANTHER" id="PTHR44846">
    <property type="entry name" value="MANNOSYL-D-GLYCERATE TRANSPORT/METABOLISM SYSTEM REPRESSOR MNGR-RELATED"/>
    <property type="match status" value="1"/>
</dbReference>
<dbReference type="GO" id="GO:0045892">
    <property type="term" value="P:negative regulation of DNA-templated transcription"/>
    <property type="evidence" value="ECO:0007669"/>
    <property type="project" value="TreeGrafter"/>
</dbReference>
<dbReference type="EMBL" id="SCHB01000001">
    <property type="protein sequence ID" value="TBW73658.1"/>
    <property type="molecule type" value="Genomic_DNA"/>
</dbReference>
<dbReference type="RefSeq" id="WP_002460569.1">
    <property type="nucleotide sequence ID" value="NZ_AP021848.1"/>
</dbReference>
<feature type="domain" description="HTH gntR-type" evidence="4">
    <location>
        <begin position="1"/>
        <end position="69"/>
    </location>
</feature>
<dbReference type="SUPFAM" id="SSF46785">
    <property type="entry name" value="Winged helix' DNA-binding domain"/>
    <property type="match status" value="1"/>
</dbReference>
<dbReference type="CDD" id="cd07377">
    <property type="entry name" value="WHTH_GntR"/>
    <property type="match status" value="1"/>
</dbReference>
<accession>A0A292DI95</accession>
<dbReference type="Gene3D" id="3.40.1410.10">
    <property type="entry name" value="Chorismate lyase-like"/>
    <property type="match status" value="1"/>
</dbReference>
<dbReference type="OMA" id="LEVNIIM"/>
<evidence type="ECO:0000256" key="3">
    <source>
        <dbReference type="ARBA" id="ARBA00023163"/>
    </source>
</evidence>
<evidence type="ECO:0000313" key="8">
    <source>
        <dbReference type="Proteomes" id="UP000325462"/>
    </source>
</evidence>
<evidence type="ECO:0000313" key="7">
    <source>
        <dbReference type="Proteomes" id="UP000293637"/>
    </source>
</evidence>
<dbReference type="GeneID" id="58091097"/>
<dbReference type="Pfam" id="PF07702">
    <property type="entry name" value="UTRA"/>
    <property type="match status" value="1"/>
</dbReference>
<keyword evidence="8" id="KW-1185">Reference proteome</keyword>
<dbReference type="SUPFAM" id="SSF64288">
    <property type="entry name" value="Chorismate lyase-like"/>
    <property type="match status" value="1"/>
</dbReference>
<evidence type="ECO:0000256" key="1">
    <source>
        <dbReference type="ARBA" id="ARBA00023015"/>
    </source>
</evidence>
<dbReference type="InterPro" id="IPR050679">
    <property type="entry name" value="Bact_HTH_transcr_reg"/>
</dbReference>
<name>A0A292DI95_STALU</name>
<keyword evidence="1" id="KW-0805">Transcription regulation</keyword>
<evidence type="ECO:0000259" key="4">
    <source>
        <dbReference type="PROSITE" id="PS50949"/>
    </source>
</evidence>
<organism evidence="6 7">
    <name type="scientific">Staphylococcus lugdunensis</name>
    <dbReference type="NCBI Taxonomy" id="28035"/>
    <lineage>
        <taxon>Bacteria</taxon>
        <taxon>Bacillati</taxon>
        <taxon>Bacillota</taxon>
        <taxon>Bacilli</taxon>
        <taxon>Bacillales</taxon>
        <taxon>Staphylococcaceae</taxon>
        <taxon>Staphylococcus</taxon>
    </lineage>
</organism>
<keyword evidence="3" id="KW-0804">Transcription</keyword>
<evidence type="ECO:0000313" key="6">
    <source>
        <dbReference type="EMBL" id="TBW73658.1"/>
    </source>
</evidence>
<evidence type="ECO:0000256" key="2">
    <source>
        <dbReference type="ARBA" id="ARBA00023125"/>
    </source>
</evidence>
<dbReference type="AlphaFoldDB" id="A0A292DI95"/>
<dbReference type="SMART" id="SM00345">
    <property type="entry name" value="HTH_GNTR"/>
    <property type="match status" value="1"/>
</dbReference>
<dbReference type="Pfam" id="PF00392">
    <property type="entry name" value="GntR"/>
    <property type="match status" value="1"/>
</dbReference>
<dbReference type="Gene3D" id="1.10.10.10">
    <property type="entry name" value="Winged helix-like DNA-binding domain superfamily/Winged helix DNA-binding domain"/>
    <property type="match status" value="1"/>
</dbReference>
<dbReference type="InterPro" id="IPR036388">
    <property type="entry name" value="WH-like_DNA-bd_sf"/>
</dbReference>
<dbReference type="PANTHER" id="PTHR44846:SF4">
    <property type="entry name" value="HTH GNTR-TYPE DOMAIN-CONTAINING PROTEIN"/>
    <property type="match status" value="1"/>
</dbReference>
<reference evidence="6 7" key="1">
    <citation type="journal article" date="2019" name="Sci. Transl. Med.">
        <title>Quorum sensing between bacterial species on the skin protects against epidermal injury in atopic dermatitis.</title>
        <authorList>
            <person name="Williams M.R."/>
        </authorList>
    </citation>
    <scope>NUCLEOTIDE SEQUENCE [LARGE SCALE GENOMIC DNA]</scope>
    <source>
        <strain evidence="6 7">E7</strain>
    </source>
</reference>
<dbReference type="Proteomes" id="UP000325462">
    <property type="component" value="Chromosome"/>
</dbReference>
<dbReference type="InterPro" id="IPR036390">
    <property type="entry name" value="WH_DNA-bd_sf"/>
</dbReference>
<proteinExistence type="predicted"/>
<dbReference type="Proteomes" id="UP000293637">
    <property type="component" value="Unassembled WGS sequence"/>
</dbReference>
<dbReference type="InterPro" id="IPR000524">
    <property type="entry name" value="Tscrpt_reg_HTH_GntR"/>
</dbReference>
<dbReference type="PROSITE" id="PS50949">
    <property type="entry name" value="HTH_GNTR"/>
    <property type="match status" value="1"/>
</dbReference>
<dbReference type="InterPro" id="IPR011663">
    <property type="entry name" value="UTRA"/>
</dbReference>
<keyword evidence="2" id="KW-0238">DNA-binding</keyword>
<reference evidence="5 8" key="2">
    <citation type="submission" date="2019-07" db="EMBL/GenBank/DDBJ databases">
        <title>Comparative genome analysis of staphylococcus lugdunensis shows clonal complex-dependent diversity of the putative virulence factor, ess/type vii locus.</title>
        <authorList>
            <person name="Lebeurre J."/>
            <person name="Dahyot S."/>
            <person name="Diene S."/>
            <person name="Paulay A."/>
            <person name="Aubourg M."/>
            <person name="Argemi X."/>
            <person name="Giard J.-C."/>
            <person name="Tournier I."/>
            <person name="Francois P."/>
            <person name="Pestel-Caron M."/>
        </authorList>
    </citation>
    <scope>NUCLEOTIDE SEQUENCE [LARGE SCALE GENOMIC DNA]</scope>
    <source>
        <strain evidence="5 8">SL13</strain>
    </source>
</reference>
<evidence type="ECO:0000313" key="5">
    <source>
        <dbReference type="EMBL" id="QEX37710.1"/>
    </source>
</evidence>
<dbReference type="GO" id="GO:0003677">
    <property type="term" value="F:DNA binding"/>
    <property type="evidence" value="ECO:0007669"/>
    <property type="project" value="UniProtKB-KW"/>
</dbReference>
<dbReference type="GO" id="GO:0003700">
    <property type="term" value="F:DNA-binding transcription factor activity"/>
    <property type="evidence" value="ECO:0007669"/>
    <property type="project" value="InterPro"/>
</dbReference>
<dbReference type="InterPro" id="IPR028978">
    <property type="entry name" value="Chorismate_lyase_/UTRA_dom_sf"/>
</dbReference>
<sequence>MLKYEHVAHEITAAIANGKYKVGDKLPSLAELKIAYQVSKSTIVKALELLEKDGIIYQTRGSGIYVRNSKKSGYINLLKTKGFSDNLQGHRVTSKVLNIDIIPPNEETQKHLQIKDKDTQVYLVERIRYLDDKPLCIETSYFNKALVTTLDKEVAQASIFDYLQTRLKINIGFSDIYFYIDFLNDNEANYLDLNAQDPCMRHELTFYTSKGEPFDYSNIVYHYKHANFFIPIES</sequence>
<dbReference type="SMART" id="SM00866">
    <property type="entry name" value="UTRA"/>
    <property type="match status" value="1"/>
</dbReference>
<gene>
    <name evidence="6" type="ORF">EQ812_02295</name>
    <name evidence="5" type="ORF">FO454_01780</name>
</gene>